<dbReference type="EMBL" id="CAJNOJ010000379">
    <property type="protein sequence ID" value="CAF1424542.1"/>
    <property type="molecule type" value="Genomic_DNA"/>
</dbReference>
<dbReference type="Proteomes" id="UP000663852">
    <property type="component" value="Unassembled WGS sequence"/>
</dbReference>
<feature type="coiled-coil region" evidence="1">
    <location>
        <begin position="109"/>
        <end position="171"/>
    </location>
</feature>
<dbReference type="AlphaFoldDB" id="A0A815MLB5"/>
<gene>
    <name evidence="4" type="ORF">EDS130_LOCUS37754</name>
    <name evidence="3" type="ORF">XAT740_LOCUS11716</name>
</gene>
<name>A0A815MLB5_ADIRI</name>
<organism evidence="4 6">
    <name type="scientific">Adineta ricciae</name>
    <name type="common">Rotifer</name>
    <dbReference type="NCBI Taxonomy" id="249248"/>
    <lineage>
        <taxon>Eukaryota</taxon>
        <taxon>Metazoa</taxon>
        <taxon>Spiralia</taxon>
        <taxon>Gnathifera</taxon>
        <taxon>Rotifera</taxon>
        <taxon>Eurotatoria</taxon>
        <taxon>Bdelloidea</taxon>
        <taxon>Adinetida</taxon>
        <taxon>Adinetidae</taxon>
        <taxon>Adineta</taxon>
    </lineage>
</organism>
<keyword evidence="2" id="KW-0732">Signal</keyword>
<reference evidence="4" key="1">
    <citation type="submission" date="2021-02" db="EMBL/GenBank/DDBJ databases">
        <authorList>
            <person name="Nowell W R."/>
        </authorList>
    </citation>
    <scope>NUCLEOTIDE SEQUENCE</scope>
</reference>
<protein>
    <submittedName>
        <fullName evidence="4">Uncharacterized protein</fullName>
    </submittedName>
</protein>
<feature type="signal peptide" evidence="2">
    <location>
        <begin position="1"/>
        <end position="22"/>
    </location>
</feature>
<accession>A0A815MLB5</accession>
<proteinExistence type="predicted"/>
<dbReference type="Gene3D" id="1.10.287.1490">
    <property type="match status" value="1"/>
</dbReference>
<dbReference type="OrthoDB" id="10047771at2759"/>
<evidence type="ECO:0000256" key="2">
    <source>
        <dbReference type="SAM" id="SignalP"/>
    </source>
</evidence>
<feature type="chain" id="PRO_5036228248" evidence="2">
    <location>
        <begin position="23"/>
        <end position="395"/>
    </location>
</feature>
<keyword evidence="1" id="KW-0175">Coiled coil</keyword>
<evidence type="ECO:0000256" key="1">
    <source>
        <dbReference type="SAM" id="Coils"/>
    </source>
</evidence>
<evidence type="ECO:0000313" key="3">
    <source>
        <dbReference type="EMBL" id="CAF0972004.1"/>
    </source>
</evidence>
<evidence type="ECO:0000313" key="4">
    <source>
        <dbReference type="EMBL" id="CAF1424542.1"/>
    </source>
</evidence>
<dbReference type="Gene3D" id="1.20.5.340">
    <property type="match status" value="1"/>
</dbReference>
<feature type="coiled-coil region" evidence="1">
    <location>
        <begin position="247"/>
        <end position="281"/>
    </location>
</feature>
<dbReference type="EMBL" id="CAJNOR010000648">
    <property type="protein sequence ID" value="CAF0972004.1"/>
    <property type="molecule type" value="Genomic_DNA"/>
</dbReference>
<sequence length="395" mass="43649">MKSLGNSVKIVVLLILIIHSQADDSSWYQTFLNEQVAPSYANAYQTLRNKIINPLLAYTNSNSTSNGTSATEIVSLAQEVTCAAKELYASLSNALNASEQLNTIVENKTSQAILEVSQKENEIRQVNEQLSSIEARLTDAQNNVNQAENDVKNTENELAQSDAHLADELQKLEKARVCGLRKKRFLHKVWREIVRRPVDTVRDKVISPIVKPVMPILSPVLRVPCAALNYGGINSAKDRRGAAQGAVNAAREQLATRRQELERLRAERTNFQAQKSQATAQLQSLTLTLVQFQAQQLALGNMTQDMRNVIKHLAAFVSKSSVLYDELKDFVSFETLIEPLNSILMELIDNGVTTKTIAGASQISSSETLLTRNTIDLLKAYLPTLSSVENLLAAC</sequence>
<comment type="caution">
    <text evidence="4">The sequence shown here is derived from an EMBL/GenBank/DDBJ whole genome shotgun (WGS) entry which is preliminary data.</text>
</comment>
<dbReference type="Proteomes" id="UP000663828">
    <property type="component" value="Unassembled WGS sequence"/>
</dbReference>
<keyword evidence="5" id="KW-1185">Reference proteome</keyword>
<evidence type="ECO:0000313" key="5">
    <source>
        <dbReference type="Proteomes" id="UP000663828"/>
    </source>
</evidence>
<evidence type="ECO:0000313" key="6">
    <source>
        <dbReference type="Proteomes" id="UP000663852"/>
    </source>
</evidence>